<dbReference type="InterPro" id="IPR023546">
    <property type="entry name" value="MGMT"/>
</dbReference>
<comment type="similarity">
    <text evidence="8">Belongs to the MGMT family.</text>
</comment>
<name>A0ABV7W5V2_9BURK</name>
<keyword evidence="6 8" id="KW-0234">DNA repair</keyword>
<sequence length="194" mass="21019">MNTTLDRRVQTIVGSPLGDVRLVASPEGLAGLWFVERQRHAPTADRLAAWPTVSSHPVFDAAVQQLDEYFQGQRQGFDLPLDFKQGTAFQQTVWHALMKISARATTSYGALAAGLGKPRAMRAVGTAVGRNPLSIVVPCHRVIGGNGSLTGYAGGLDRKQALLRLEGALIDKVHQSQERTSSTEWRVTPPLTAH</sequence>
<dbReference type="SUPFAM" id="SSF46767">
    <property type="entry name" value="Methylated DNA-protein cysteine methyltransferase, C-terminal domain"/>
    <property type="match status" value="1"/>
</dbReference>
<evidence type="ECO:0000313" key="12">
    <source>
        <dbReference type="EMBL" id="MFC3685119.1"/>
    </source>
</evidence>
<dbReference type="PROSITE" id="PS00374">
    <property type="entry name" value="MGMT"/>
    <property type="match status" value="1"/>
</dbReference>
<dbReference type="Gene3D" id="1.10.10.10">
    <property type="entry name" value="Winged helix-like DNA-binding domain superfamily/Winged helix DNA-binding domain"/>
    <property type="match status" value="1"/>
</dbReference>
<comment type="function">
    <text evidence="8">Involved in the cellular defense against the biological effects of O6-methylguanine (O6-MeG) and O4-methylthymine (O4-MeT) in DNA. Repairs the methylated nucleobase in DNA by stoichiometrically transferring the methyl group to a cysteine residue in the enzyme. This is a suicide reaction: the enzyme is irreversibly inactivated.</text>
</comment>
<dbReference type="PANTHER" id="PTHR10815:SF5">
    <property type="entry name" value="METHYLATED-DNA--PROTEIN-CYSTEINE METHYLTRANSFERASE"/>
    <property type="match status" value="1"/>
</dbReference>
<comment type="caution">
    <text evidence="12">The sequence shown here is derived from an EMBL/GenBank/DDBJ whole genome shotgun (WGS) entry which is preliminary data.</text>
</comment>
<evidence type="ECO:0000259" key="10">
    <source>
        <dbReference type="Pfam" id="PF01035"/>
    </source>
</evidence>
<evidence type="ECO:0000256" key="6">
    <source>
        <dbReference type="ARBA" id="ARBA00023204"/>
    </source>
</evidence>
<gene>
    <name evidence="12" type="ORF">ACFOPI_16070</name>
</gene>
<keyword evidence="2 8" id="KW-0963">Cytoplasm</keyword>
<reference evidence="13" key="1">
    <citation type="journal article" date="2019" name="Int. J. Syst. Evol. Microbiol.">
        <title>The Global Catalogue of Microorganisms (GCM) 10K type strain sequencing project: providing services to taxonomists for standard genome sequencing and annotation.</title>
        <authorList>
            <consortium name="The Broad Institute Genomics Platform"/>
            <consortium name="The Broad Institute Genome Sequencing Center for Infectious Disease"/>
            <person name="Wu L."/>
            <person name="Ma J."/>
        </authorList>
    </citation>
    <scope>NUCLEOTIDE SEQUENCE [LARGE SCALE GENOMIC DNA]</scope>
    <source>
        <strain evidence="13">KCTC 42501</strain>
    </source>
</reference>
<dbReference type="SUPFAM" id="SSF53155">
    <property type="entry name" value="Methylated DNA-protein cysteine methyltransferase domain"/>
    <property type="match status" value="1"/>
</dbReference>
<keyword evidence="3 8" id="KW-0489">Methyltransferase</keyword>
<dbReference type="Gene3D" id="3.30.160.70">
    <property type="entry name" value="Methylated DNA-protein cysteine methyltransferase domain"/>
    <property type="match status" value="1"/>
</dbReference>
<dbReference type="EC" id="2.1.1.63" evidence="8"/>
<accession>A0ABV7W5V2</accession>
<dbReference type="Proteomes" id="UP001595729">
    <property type="component" value="Unassembled WGS sequence"/>
</dbReference>
<dbReference type="InterPro" id="IPR014048">
    <property type="entry name" value="MethylDNA_cys_MeTrfase_DNA-bd"/>
</dbReference>
<dbReference type="PANTHER" id="PTHR10815">
    <property type="entry name" value="METHYLATED-DNA--PROTEIN-CYSTEINE METHYLTRANSFERASE"/>
    <property type="match status" value="1"/>
</dbReference>
<comment type="miscellaneous">
    <text evidence="8">This enzyme catalyzes only one turnover and therefore is not strictly catalytic. According to one definition, an enzyme is a biocatalyst that acts repeatedly and over many reaction cycles.</text>
</comment>
<feature type="active site" description="Nucleophile; methyl group acceptor" evidence="8">
    <location>
        <position position="139"/>
    </location>
</feature>
<evidence type="ECO:0000256" key="3">
    <source>
        <dbReference type="ARBA" id="ARBA00022603"/>
    </source>
</evidence>
<dbReference type="CDD" id="cd06445">
    <property type="entry name" value="ATase"/>
    <property type="match status" value="1"/>
</dbReference>
<keyword evidence="5 8" id="KW-0227">DNA damage</keyword>
<evidence type="ECO:0000256" key="4">
    <source>
        <dbReference type="ARBA" id="ARBA00022679"/>
    </source>
</evidence>
<feature type="domain" description="Methylated-DNA-[protein]-cysteine S-methyltransferase DNA binding" evidence="10">
    <location>
        <begin position="88"/>
        <end position="168"/>
    </location>
</feature>
<dbReference type="InterPro" id="IPR008332">
    <property type="entry name" value="MethylG_MeTrfase_N"/>
</dbReference>
<organism evidence="12 13">
    <name type="scientific">Hydrogenophaga luteola</name>
    <dbReference type="NCBI Taxonomy" id="1591122"/>
    <lineage>
        <taxon>Bacteria</taxon>
        <taxon>Pseudomonadati</taxon>
        <taxon>Pseudomonadota</taxon>
        <taxon>Betaproteobacteria</taxon>
        <taxon>Burkholderiales</taxon>
        <taxon>Comamonadaceae</taxon>
        <taxon>Hydrogenophaga</taxon>
    </lineage>
</organism>
<evidence type="ECO:0000256" key="2">
    <source>
        <dbReference type="ARBA" id="ARBA00022490"/>
    </source>
</evidence>
<dbReference type="EMBL" id="JBHRXX010000007">
    <property type="protein sequence ID" value="MFC3685119.1"/>
    <property type="molecule type" value="Genomic_DNA"/>
</dbReference>
<comment type="catalytic activity">
    <reaction evidence="1 8">
        <text>a 4-O-methyl-thymidine in DNA + L-cysteinyl-[protein] = a thymidine in DNA + S-methyl-L-cysteinyl-[protein]</text>
        <dbReference type="Rhea" id="RHEA:53428"/>
        <dbReference type="Rhea" id="RHEA-COMP:10131"/>
        <dbReference type="Rhea" id="RHEA-COMP:10132"/>
        <dbReference type="Rhea" id="RHEA-COMP:13555"/>
        <dbReference type="Rhea" id="RHEA-COMP:13556"/>
        <dbReference type="ChEBI" id="CHEBI:29950"/>
        <dbReference type="ChEBI" id="CHEBI:82612"/>
        <dbReference type="ChEBI" id="CHEBI:137386"/>
        <dbReference type="ChEBI" id="CHEBI:137387"/>
        <dbReference type="EC" id="2.1.1.63"/>
    </reaction>
</comment>
<evidence type="ECO:0000256" key="1">
    <source>
        <dbReference type="ARBA" id="ARBA00001286"/>
    </source>
</evidence>
<evidence type="ECO:0000259" key="11">
    <source>
        <dbReference type="Pfam" id="PF02870"/>
    </source>
</evidence>
<dbReference type="HAMAP" id="MF_00772">
    <property type="entry name" value="OGT"/>
    <property type="match status" value="1"/>
</dbReference>
<dbReference type="RefSeq" id="WP_382175827.1">
    <property type="nucleotide sequence ID" value="NZ_JBHRXX010000007.1"/>
</dbReference>
<dbReference type="GO" id="GO:0003908">
    <property type="term" value="F:methylated-DNA-[protein]-cysteine S-methyltransferase activity"/>
    <property type="evidence" value="ECO:0007669"/>
    <property type="project" value="UniProtKB-EC"/>
</dbReference>
<evidence type="ECO:0000256" key="9">
    <source>
        <dbReference type="SAM" id="MobiDB-lite"/>
    </source>
</evidence>
<evidence type="ECO:0000256" key="5">
    <source>
        <dbReference type="ARBA" id="ARBA00022763"/>
    </source>
</evidence>
<proteinExistence type="inferred from homology"/>
<evidence type="ECO:0000313" key="13">
    <source>
        <dbReference type="Proteomes" id="UP001595729"/>
    </source>
</evidence>
<protein>
    <recommendedName>
        <fullName evidence="8">Methylated-DNA--protein-cysteine methyltransferase</fullName>
        <ecNumber evidence="8">2.1.1.63</ecNumber>
    </recommendedName>
    <alternativeName>
        <fullName evidence="8">6-O-methylguanine-DNA methyltransferase</fullName>
        <shortName evidence="8">MGMT</shortName>
    </alternativeName>
    <alternativeName>
        <fullName evidence="8">O-6-methylguanine-DNA-alkyltransferase</fullName>
    </alternativeName>
</protein>
<dbReference type="InterPro" id="IPR036388">
    <property type="entry name" value="WH-like_DNA-bd_sf"/>
</dbReference>
<keyword evidence="4 8" id="KW-0808">Transferase</keyword>
<dbReference type="NCBIfam" id="TIGR00589">
    <property type="entry name" value="ogt"/>
    <property type="match status" value="1"/>
</dbReference>
<dbReference type="InterPro" id="IPR036217">
    <property type="entry name" value="MethylDNA_cys_MeTrfase_DNAb"/>
</dbReference>
<comment type="subcellular location">
    <subcellularLocation>
        <location evidence="8">Cytoplasm</location>
    </subcellularLocation>
</comment>
<dbReference type="Pfam" id="PF02870">
    <property type="entry name" value="Methyltransf_1N"/>
    <property type="match status" value="1"/>
</dbReference>
<dbReference type="InterPro" id="IPR001497">
    <property type="entry name" value="MethylDNA_cys_MeTrfase_AS"/>
</dbReference>
<dbReference type="Pfam" id="PF01035">
    <property type="entry name" value="DNA_binding_1"/>
    <property type="match status" value="1"/>
</dbReference>
<keyword evidence="13" id="KW-1185">Reference proteome</keyword>
<evidence type="ECO:0000256" key="7">
    <source>
        <dbReference type="ARBA" id="ARBA00049348"/>
    </source>
</evidence>
<dbReference type="GO" id="GO:0032259">
    <property type="term" value="P:methylation"/>
    <property type="evidence" value="ECO:0007669"/>
    <property type="project" value="UniProtKB-KW"/>
</dbReference>
<dbReference type="InterPro" id="IPR036631">
    <property type="entry name" value="MGMT_N_sf"/>
</dbReference>
<evidence type="ECO:0000256" key="8">
    <source>
        <dbReference type="HAMAP-Rule" id="MF_00772"/>
    </source>
</evidence>
<comment type="catalytic activity">
    <reaction evidence="7 8">
        <text>a 6-O-methyl-2'-deoxyguanosine in DNA + L-cysteinyl-[protein] = S-methyl-L-cysteinyl-[protein] + a 2'-deoxyguanosine in DNA</text>
        <dbReference type="Rhea" id="RHEA:24000"/>
        <dbReference type="Rhea" id="RHEA-COMP:10131"/>
        <dbReference type="Rhea" id="RHEA-COMP:10132"/>
        <dbReference type="Rhea" id="RHEA-COMP:11367"/>
        <dbReference type="Rhea" id="RHEA-COMP:11368"/>
        <dbReference type="ChEBI" id="CHEBI:29950"/>
        <dbReference type="ChEBI" id="CHEBI:82612"/>
        <dbReference type="ChEBI" id="CHEBI:85445"/>
        <dbReference type="ChEBI" id="CHEBI:85448"/>
        <dbReference type="EC" id="2.1.1.63"/>
    </reaction>
</comment>
<feature type="region of interest" description="Disordered" evidence="9">
    <location>
        <begin position="175"/>
        <end position="194"/>
    </location>
</feature>
<feature type="domain" description="Methylguanine DNA methyltransferase ribonuclease-like" evidence="11">
    <location>
        <begin position="12"/>
        <end position="83"/>
    </location>
</feature>